<gene>
    <name evidence="1" type="ORF">DILT_LOCUS17858</name>
</gene>
<dbReference type="EMBL" id="UYRU01095369">
    <property type="protein sequence ID" value="VDN39398.1"/>
    <property type="molecule type" value="Genomic_DNA"/>
</dbReference>
<evidence type="ECO:0000313" key="1">
    <source>
        <dbReference type="EMBL" id="VDN39398.1"/>
    </source>
</evidence>
<dbReference type="Proteomes" id="UP000281553">
    <property type="component" value="Unassembled WGS sequence"/>
</dbReference>
<reference evidence="1 2" key="1">
    <citation type="submission" date="2018-11" db="EMBL/GenBank/DDBJ databases">
        <authorList>
            <consortium name="Pathogen Informatics"/>
        </authorList>
    </citation>
    <scope>NUCLEOTIDE SEQUENCE [LARGE SCALE GENOMIC DNA]</scope>
</reference>
<name>A0A3P7NTV2_DIBLA</name>
<accession>A0A3P7NTV2</accession>
<keyword evidence="2" id="KW-1185">Reference proteome</keyword>
<organism evidence="1 2">
    <name type="scientific">Dibothriocephalus latus</name>
    <name type="common">Fish tapeworm</name>
    <name type="synonym">Diphyllobothrium latum</name>
    <dbReference type="NCBI Taxonomy" id="60516"/>
    <lineage>
        <taxon>Eukaryota</taxon>
        <taxon>Metazoa</taxon>
        <taxon>Spiralia</taxon>
        <taxon>Lophotrochozoa</taxon>
        <taxon>Platyhelminthes</taxon>
        <taxon>Cestoda</taxon>
        <taxon>Eucestoda</taxon>
        <taxon>Diphyllobothriidea</taxon>
        <taxon>Diphyllobothriidae</taxon>
        <taxon>Dibothriocephalus</taxon>
    </lineage>
</organism>
<evidence type="ECO:0000313" key="2">
    <source>
        <dbReference type="Proteomes" id="UP000281553"/>
    </source>
</evidence>
<dbReference type="AlphaFoldDB" id="A0A3P7NTV2"/>
<proteinExistence type="predicted"/>
<sequence length="76" mass="8900">MCELYSIFRNYIALNAPEHTPDDPADLVDPAALLKHFDSDEERIMFQMALEVLDRLERYFFVQNNLMMMMIASKAV</sequence>
<protein>
    <submittedName>
        <fullName evidence="1">Uncharacterized protein</fullName>
    </submittedName>
</protein>